<feature type="region of interest" description="Disordered" evidence="1">
    <location>
        <begin position="243"/>
        <end position="262"/>
    </location>
</feature>
<dbReference type="Gene3D" id="2.40.70.10">
    <property type="entry name" value="Acid Proteases"/>
    <property type="match status" value="1"/>
</dbReference>
<dbReference type="AlphaFoldDB" id="A0A5P1FUJ6"/>
<dbReference type="SUPFAM" id="SSF50630">
    <property type="entry name" value="Acid proteases"/>
    <property type="match status" value="1"/>
</dbReference>
<gene>
    <name evidence="2" type="ORF">A4U43_C01F32620</name>
</gene>
<organism evidence="2 3">
    <name type="scientific">Asparagus officinalis</name>
    <name type="common">Garden asparagus</name>
    <dbReference type="NCBI Taxonomy" id="4686"/>
    <lineage>
        <taxon>Eukaryota</taxon>
        <taxon>Viridiplantae</taxon>
        <taxon>Streptophyta</taxon>
        <taxon>Embryophyta</taxon>
        <taxon>Tracheophyta</taxon>
        <taxon>Spermatophyta</taxon>
        <taxon>Magnoliopsida</taxon>
        <taxon>Liliopsida</taxon>
        <taxon>Asparagales</taxon>
        <taxon>Asparagaceae</taxon>
        <taxon>Asparagoideae</taxon>
        <taxon>Asparagus</taxon>
    </lineage>
</organism>
<protein>
    <submittedName>
        <fullName evidence="2">Uncharacterized protein</fullName>
    </submittedName>
</protein>
<sequence length="262" mass="28302">MRPRQRGALRSAARGSSASAAGACRSRTRSRPSPSPTASSTGLTELFDARFRVGSPGPGPRLRPASEKPQARHFYYVSMSGISVAAEMLSVPRRRSRWTAAERGIIVDSAHAVTRLQTDVTNSLRDAFVKGTWSLTKAEGLRSSIPATISRRGRASEVRRFRSISGGQGAEGSGEELPDSGTSAGRILLRVRADELAAVDHRNVQQQGTRVALICRTLGVGFTAISAREVGWLRECRRVEREMDEQRGEQVQGDGGSSCEIP</sequence>
<keyword evidence="3" id="KW-1185">Reference proteome</keyword>
<name>A0A5P1FUJ6_ASPOF</name>
<evidence type="ECO:0000256" key="1">
    <source>
        <dbReference type="SAM" id="MobiDB-lite"/>
    </source>
</evidence>
<evidence type="ECO:0000313" key="3">
    <source>
        <dbReference type="Proteomes" id="UP000243459"/>
    </source>
</evidence>
<accession>A0A5P1FUJ6</accession>
<evidence type="ECO:0000313" key="2">
    <source>
        <dbReference type="EMBL" id="ONK81762.1"/>
    </source>
</evidence>
<proteinExistence type="predicted"/>
<dbReference type="Proteomes" id="UP000243459">
    <property type="component" value="Chromosome 1"/>
</dbReference>
<feature type="compositionally biased region" description="Low complexity" evidence="1">
    <location>
        <begin position="8"/>
        <end position="25"/>
    </location>
</feature>
<reference evidence="3" key="1">
    <citation type="journal article" date="2017" name="Nat. Commun.">
        <title>The asparagus genome sheds light on the origin and evolution of a young Y chromosome.</title>
        <authorList>
            <person name="Harkess A."/>
            <person name="Zhou J."/>
            <person name="Xu C."/>
            <person name="Bowers J.E."/>
            <person name="Van der Hulst R."/>
            <person name="Ayyampalayam S."/>
            <person name="Mercati F."/>
            <person name="Riccardi P."/>
            <person name="McKain M.R."/>
            <person name="Kakrana A."/>
            <person name="Tang H."/>
            <person name="Ray J."/>
            <person name="Groenendijk J."/>
            <person name="Arikit S."/>
            <person name="Mathioni S.M."/>
            <person name="Nakano M."/>
            <person name="Shan H."/>
            <person name="Telgmann-Rauber A."/>
            <person name="Kanno A."/>
            <person name="Yue Z."/>
            <person name="Chen H."/>
            <person name="Li W."/>
            <person name="Chen Y."/>
            <person name="Xu X."/>
            <person name="Zhang Y."/>
            <person name="Luo S."/>
            <person name="Chen H."/>
            <person name="Gao J."/>
            <person name="Mao Z."/>
            <person name="Pires J.C."/>
            <person name="Luo M."/>
            <person name="Kudrna D."/>
            <person name="Wing R.A."/>
            <person name="Meyers B.C."/>
            <person name="Yi K."/>
            <person name="Kong H."/>
            <person name="Lavrijsen P."/>
            <person name="Sunseri F."/>
            <person name="Falavigna A."/>
            <person name="Ye Y."/>
            <person name="Leebens-Mack J.H."/>
            <person name="Chen G."/>
        </authorList>
    </citation>
    <scope>NUCLEOTIDE SEQUENCE [LARGE SCALE GENOMIC DNA]</scope>
    <source>
        <strain evidence="3">cv. DH0086</strain>
    </source>
</reference>
<dbReference type="Gramene" id="ONK81762">
    <property type="protein sequence ID" value="ONK81762"/>
    <property type="gene ID" value="A4U43_C01F32620"/>
</dbReference>
<feature type="region of interest" description="Disordered" evidence="1">
    <location>
        <begin position="1"/>
        <end position="68"/>
    </location>
</feature>
<dbReference type="EMBL" id="CM007381">
    <property type="protein sequence ID" value="ONK81762.1"/>
    <property type="molecule type" value="Genomic_DNA"/>
</dbReference>
<dbReference type="InterPro" id="IPR021109">
    <property type="entry name" value="Peptidase_aspartic_dom_sf"/>
</dbReference>